<dbReference type="AlphaFoldDB" id="A0AA38R6X5"/>
<comment type="caution">
    <text evidence="3">The sequence shown here is derived from an EMBL/GenBank/DDBJ whole genome shotgun (WGS) entry which is preliminary data.</text>
</comment>
<evidence type="ECO:0000256" key="2">
    <source>
        <dbReference type="SAM" id="MobiDB-lite"/>
    </source>
</evidence>
<evidence type="ECO:0000256" key="1">
    <source>
        <dbReference type="ARBA" id="ARBA00038158"/>
    </source>
</evidence>
<organism evidence="3 4">
    <name type="scientific">Pleurostoma richardsiae</name>
    <dbReference type="NCBI Taxonomy" id="41990"/>
    <lineage>
        <taxon>Eukaryota</taxon>
        <taxon>Fungi</taxon>
        <taxon>Dikarya</taxon>
        <taxon>Ascomycota</taxon>
        <taxon>Pezizomycotina</taxon>
        <taxon>Sordariomycetes</taxon>
        <taxon>Sordariomycetidae</taxon>
        <taxon>Calosphaeriales</taxon>
        <taxon>Pleurostomataceae</taxon>
        <taxon>Pleurostoma</taxon>
    </lineage>
</organism>
<name>A0AA38R6X5_9PEZI</name>
<accession>A0AA38R6X5</accession>
<sequence>MVREASRSPKSSKSARSPQQKSATGSPEPPAGAPHNDSAVALEPDPEAENEPVTDDGDSAIGSLNSSTASLRDEMIRHRSEHGRQYQGYMDAKYVLPMDEQEIERLDFQCHLVWLTLDKQHGFAPVKNLRRALDAGCGTGIWAIEFADEHPETEVLGVDLAPVQPHSVPPNLEFEVDDLEQPWNFSRKFDYIHCQLMIGAFQDWPKFFRQGFEFLEPDGYLEVHDIDFVIRCDDETLPPDSALALWHDYMHSAAATAGFPLDAISHVPEMMRAAGFTDVTAKPIKWPINTWPRDPRHKELGHWAMENFSWGCESMSLALFTRALGWSADEVRVFMARVRQDLRNRKMHAYWNFWAVYGRKPADAARTG</sequence>
<dbReference type="SUPFAM" id="SSF53335">
    <property type="entry name" value="S-adenosyl-L-methionine-dependent methyltransferases"/>
    <property type="match status" value="1"/>
</dbReference>
<evidence type="ECO:0000313" key="3">
    <source>
        <dbReference type="EMBL" id="KAJ9137108.1"/>
    </source>
</evidence>
<comment type="similarity">
    <text evidence="1">Belongs to the methyltransferase superfamily. LaeA methyltransferase family.</text>
</comment>
<dbReference type="Pfam" id="PF13489">
    <property type="entry name" value="Methyltransf_23"/>
    <property type="match status" value="1"/>
</dbReference>
<reference evidence="3" key="1">
    <citation type="submission" date="2022-07" db="EMBL/GenBank/DDBJ databases">
        <title>Fungi with potential for degradation of polypropylene.</title>
        <authorList>
            <person name="Gostincar C."/>
        </authorList>
    </citation>
    <scope>NUCLEOTIDE SEQUENCE</scope>
    <source>
        <strain evidence="3">EXF-13308</strain>
    </source>
</reference>
<feature type="region of interest" description="Disordered" evidence="2">
    <location>
        <begin position="1"/>
        <end position="71"/>
    </location>
</feature>
<feature type="compositionally biased region" description="Acidic residues" evidence="2">
    <location>
        <begin position="44"/>
        <end position="58"/>
    </location>
</feature>
<dbReference type="CDD" id="cd02440">
    <property type="entry name" value="AdoMet_MTases"/>
    <property type="match status" value="1"/>
</dbReference>
<dbReference type="PANTHER" id="PTHR43591:SF105">
    <property type="entry name" value="METHYLTRANSFERASE DOMAIN-CONTAINING PROTEIN-RELATED"/>
    <property type="match status" value="1"/>
</dbReference>
<keyword evidence="3" id="KW-0489">Methyltransferase</keyword>
<gene>
    <name evidence="3" type="ORF">NKR23_g9338</name>
</gene>
<dbReference type="EMBL" id="JANBVO010000036">
    <property type="protein sequence ID" value="KAJ9137108.1"/>
    <property type="molecule type" value="Genomic_DNA"/>
</dbReference>
<protein>
    <submittedName>
        <fullName evidence="3">S-adenosyl-L-methionine-dependent methyltransferase</fullName>
    </submittedName>
</protein>
<dbReference type="Gene3D" id="3.40.50.150">
    <property type="entry name" value="Vaccinia Virus protein VP39"/>
    <property type="match status" value="1"/>
</dbReference>
<dbReference type="PANTHER" id="PTHR43591">
    <property type="entry name" value="METHYLTRANSFERASE"/>
    <property type="match status" value="1"/>
</dbReference>
<evidence type="ECO:0000313" key="4">
    <source>
        <dbReference type="Proteomes" id="UP001174694"/>
    </source>
</evidence>
<proteinExistence type="inferred from homology"/>
<keyword evidence="4" id="KW-1185">Reference proteome</keyword>
<dbReference type="InterPro" id="IPR029063">
    <property type="entry name" value="SAM-dependent_MTases_sf"/>
</dbReference>
<keyword evidence="3" id="KW-0808">Transferase</keyword>
<feature type="compositionally biased region" description="Low complexity" evidence="2">
    <location>
        <begin position="8"/>
        <end position="23"/>
    </location>
</feature>
<dbReference type="Proteomes" id="UP001174694">
    <property type="component" value="Unassembled WGS sequence"/>
</dbReference>
<dbReference type="GO" id="GO:0008168">
    <property type="term" value="F:methyltransferase activity"/>
    <property type="evidence" value="ECO:0007669"/>
    <property type="project" value="UniProtKB-KW"/>
</dbReference>
<dbReference type="GO" id="GO:0032259">
    <property type="term" value="P:methylation"/>
    <property type="evidence" value="ECO:0007669"/>
    <property type="project" value="UniProtKB-KW"/>
</dbReference>